<organism evidence="2 3">
    <name type="scientific">Ligilactobacillus agilis</name>
    <dbReference type="NCBI Taxonomy" id="1601"/>
    <lineage>
        <taxon>Bacteria</taxon>
        <taxon>Bacillati</taxon>
        <taxon>Bacillota</taxon>
        <taxon>Bacilli</taxon>
        <taxon>Lactobacillales</taxon>
        <taxon>Lactobacillaceae</taxon>
        <taxon>Ligilactobacillus</taxon>
    </lineage>
</organism>
<keyword evidence="1" id="KW-0472">Membrane</keyword>
<protein>
    <submittedName>
        <fullName evidence="2">Uncharacterized protein</fullName>
    </submittedName>
</protein>
<feature type="transmembrane region" description="Helical" evidence="1">
    <location>
        <begin position="20"/>
        <end position="42"/>
    </location>
</feature>
<dbReference type="Proteomes" id="UP000234579">
    <property type="component" value="Unassembled WGS sequence"/>
</dbReference>
<keyword evidence="1" id="KW-1133">Transmembrane helix</keyword>
<accession>A0A2I2AAX5</accession>
<evidence type="ECO:0000313" key="3">
    <source>
        <dbReference type="Proteomes" id="UP000234579"/>
    </source>
</evidence>
<evidence type="ECO:0000256" key="1">
    <source>
        <dbReference type="SAM" id="Phobius"/>
    </source>
</evidence>
<keyword evidence="1" id="KW-0812">Transmembrane</keyword>
<gene>
    <name evidence="2" type="ORF">CYR79_05810</name>
</gene>
<evidence type="ECO:0000313" key="2">
    <source>
        <dbReference type="EMBL" id="PLA76541.1"/>
    </source>
</evidence>
<dbReference type="EMBL" id="PKGI01000028">
    <property type="protein sequence ID" value="PLA76541.1"/>
    <property type="molecule type" value="Genomic_DNA"/>
</dbReference>
<reference evidence="3" key="1">
    <citation type="submission" date="2017-12" db="EMBL/GenBank/DDBJ databases">
        <authorList>
            <person name="Christensen H."/>
        </authorList>
    </citation>
    <scope>NUCLEOTIDE SEQUENCE [LARGE SCALE GENOMIC DNA]</scope>
    <source>
        <strain evidence="3">268A</strain>
    </source>
</reference>
<proteinExistence type="predicted"/>
<comment type="caution">
    <text evidence="2">The sequence shown here is derived from an EMBL/GenBank/DDBJ whole genome shotgun (WGS) entry which is preliminary data.</text>
</comment>
<sequence length="83" mass="9537">MLHCLIIILKERRIHPPMMLIMYLLSALGAILCALTGVVMVLDGLFSAITRCEHKLVTMLDSAFKVKKAWKKLKDDDKRKNRQ</sequence>
<dbReference type="AlphaFoldDB" id="A0A2I2AAX5"/>
<name>A0A2I2AAX5_9LACO</name>